<dbReference type="AlphaFoldDB" id="A0AAV2R9C4"/>
<reference evidence="2 3" key="1">
    <citation type="submission" date="2024-05" db="EMBL/GenBank/DDBJ databases">
        <authorList>
            <person name="Wallberg A."/>
        </authorList>
    </citation>
    <scope>NUCLEOTIDE SEQUENCE [LARGE SCALE GENOMIC DNA]</scope>
</reference>
<comment type="caution">
    <text evidence="2">The sequence shown here is derived from an EMBL/GenBank/DDBJ whole genome shotgun (WGS) entry which is preliminary data.</text>
</comment>
<gene>
    <name evidence="2" type="ORF">MNOR_LOCUS22137</name>
</gene>
<feature type="region of interest" description="Disordered" evidence="1">
    <location>
        <begin position="22"/>
        <end position="100"/>
    </location>
</feature>
<keyword evidence="3" id="KW-1185">Reference proteome</keyword>
<dbReference type="EMBL" id="CAXKWB010018383">
    <property type="protein sequence ID" value="CAL4120852.1"/>
    <property type="molecule type" value="Genomic_DNA"/>
</dbReference>
<dbReference type="Proteomes" id="UP001497623">
    <property type="component" value="Unassembled WGS sequence"/>
</dbReference>
<sequence length="157" mass="17365">MIAAAAVSAAIQGILRLPAQPQHDQYPEQGNTSQDSSYSSSLLEQRTSYDSSYDMDSEELGAVGRDYSRVEESSSYHSEGSVAESYSGSRGAESLLSDHHSSAQQYMENLYQNLHHITHIDTDCLKECHRQIEIWTQNNGESPSTSGTPTEVQDIDF</sequence>
<organism evidence="2 3">
    <name type="scientific">Meganyctiphanes norvegica</name>
    <name type="common">Northern krill</name>
    <name type="synonym">Thysanopoda norvegica</name>
    <dbReference type="NCBI Taxonomy" id="48144"/>
    <lineage>
        <taxon>Eukaryota</taxon>
        <taxon>Metazoa</taxon>
        <taxon>Ecdysozoa</taxon>
        <taxon>Arthropoda</taxon>
        <taxon>Crustacea</taxon>
        <taxon>Multicrustacea</taxon>
        <taxon>Malacostraca</taxon>
        <taxon>Eumalacostraca</taxon>
        <taxon>Eucarida</taxon>
        <taxon>Euphausiacea</taxon>
        <taxon>Euphausiidae</taxon>
        <taxon>Meganyctiphanes</taxon>
    </lineage>
</organism>
<name>A0AAV2R9C4_MEGNR</name>
<proteinExistence type="predicted"/>
<evidence type="ECO:0000313" key="2">
    <source>
        <dbReference type="EMBL" id="CAL4120852.1"/>
    </source>
</evidence>
<evidence type="ECO:0000256" key="1">
    <source>
        <dbReference type="SAM" id="MobiDB-lite"/>
    </source>
</evidence>
<accession>A0AAV2R9C4</accession>
<protein>
    <submittedName>
        <fullName evidence="2">Uncharacterized protein</fullName>
    </submittedName>
</protein>
<feature type="region of interest" description="Disordered" evidence="1">
    <location>
        <begin position="137"/>
        <end position="157"/>
    </location>
</feature>
<feature type="compositionally biased region" description="Polar residues" evidence="1">
    <location>
        <begin position="137"/>
        <end position="151"/>
    </location>
</feature>
<feature type="compositionally biased region" description="Polar residues" evidence="1">
    <location>
        <begin position="75"/>
        <end position="88"/>
    </location>
</feature>
<evidence type="ECO:0000313" key="3">
    <source>
        <dbReference type="Proteomes" id="UP001497623"/>
    </source>
</evidence>
<dbReference type="Gene3D" id="1.10.472.10">
    <property type="entry name" value="Cyclin-like"/>
    <property type="match status" value="1"/>
</dbReference>